<name>A0ABN9VKE5_9DINO</name>
<dbReference type="EMBL" id="CAUYUJ010017153">
    <property type="protein sequence ID" value="CAK0872255.1"/>
    <property type="molecule type" value="Genomic_DNA"/>
</dbReference>
<protein>
    <submittedName>
        <fullName evidence="2">Uncharacterized protein</fullName>
    </submittedName>
</protein>
<feature type="region of interest" description="Disordered" evidence="1">
    <location>
        <begin position="167"/>
        <end position="202"/>
    </location>
</feature>
<dbReference type="Proteomes" id="UP001189429">
    <property type="component" value="Unassembled WGS sequence"/>
</dbReference>
<sequence length="202" mass="21187">MLESVCQSELTSVLPLGRATGTVGGGTACTPRMSEEKTQVEIDECWEEGGGDGARVGKGAALEPRQAMAFGHPAFVGGTPACSAPGEPIFPPLGRRWTTRPSASRPVAALPPRGLRRGRPAPRARPRPATPSPSRRRHACARTDPACARPAPVAVCFLGVAGQRPPRSLALGGSSGIGSPGRRCAHKLPPRAQRWRREPCPT</sequence>
<evidence type="ECO:0000313" key="3">
    <source>
        <dbReference type="Proteomes" id="UP001189429"/>
    </source>
</evidence>
<comment type="caution">
    <text evidence="2">The sequence shown here is derived from an EMBL/GenBank/DDBJ whole genome shotgun (WGS) entry which is preliminary data.</text>
</comment>
<evidence type="ECO:0000256" key="1">
    <source>
        <dbReference type="SAM" id="MobiDB-lite"/>
    </source>
</evidence>
<feature type="region of interest" description="Disordered" evidence="1">
    <location>
        <begin position="90"/>
        <end position="143"/>
    </location>
</feature>
<proteinExistence type="predicted"/>
<reference evidence="2" key="1">
    <citation type="submission" date="2023-10" db="EMBL/GenBank/DDBJ databases">
        <authorList>
            <person name="Chen Y."/>
            <person name="Shah S."/>
            <person name="Dougan E. K."/>
            <person name="Thang M."/>
            <person name="Chan C."/>
        </authorList>
    </citation>
    <scope>NUCLEOTIDE SEQUENCE [LARGE SCALE GENOMIC DNA]</scope>
</reference>
<keyword evidence="3" id="KW-1185">Reference proteome</keyword>
<gene>
    <name evidence="2" type="ORF">PCOR1329_LOCUS57780</name>
</gene>
<accession>A0ABN9VKE5</accession>
<organism evidence="2 3">
    <name type="scientific">Prorocentrum cordatum</name>
    <dbReference type="NCBI Taxonomy" id="2364126"/>
    <lineage>
        <taxon>Eukaryota</taxon>
        <taxon>Sar</taxon>
        <taxon>Alveolata</taxon>
        <taxon>Dinophyceae</taxon>
        <taxon>Prorocentrales</taxon>
        <taxon>Prorocentraceae</taxon>
        <taxon>Prorocentrum</taxon>
    </lineage>
</organism>
<feature type="compositionally biased region" description="Basic residues" evidence="1">
    <location>
        <begin position="114"/>
        <end position="126"/>
    </location>
</feature>
<evidence type="ECO:0000313" key="2">
    <source>
        <dbReference type="EMBL" id="CAK0872255.1"/>
    </source>
</evidence>